<evidence type="ECO:0000256" key="2">
    <source>
        <dbReference type="SAM" id="Phobius"/>
    </source>
</evidence>
<name>A0AAD5RTX8_9PEZI</name>
<keyword evidence="4" id="KW-1185">Reference proteome</keyword>
<dbReference type="EMBL" id="JAKWBI020000064">
    <property type="protein sequence ID" value="KAJ2904046.1"/>
    <property type="molecule type" value="Genomic_DNA"/>
</dbReference>
<evidence type="ECO:0000313" key="4">
    <source>
        <dbReference type="Proteomes" id="UP001201980"/>
    </source>
</evidence>
<keyword evidence="2" id="KW-1133">Transmembrane helix</keyword>
<keyword evidence="2" id="KW-0812">Transmembrane</keyword>
<comment type="caution">
    <text evidence="3">The sequence shown here is derived from an EMBL/GenBank/DDBJ whole genome shotgun (WGS) entry which is preliminary data.</text>
</comment>
<sequence>MLQFRHFYLALPTYVQYSTILFWIGMLFDARTMLQAYQQPSSACMLSPNLAHALVSDQCVRREREWMFLFPCEPNDSGQACQSRRGIRQDLVSNPASGTLTSESAHFMIIIGRCHMPGSRTEPTAAEGGSDFRLLCPDPSPQQKVIPGKTRITLDDEISLRGGSSPGSEPPGAMHPKGSDCWSFSPDFGFFPNPIH</sequence>
<dbReference type="Proteomes" id="UP001201980">
    <property type="component" value="Unassembled WGS sequence"/>
</dbReference>
<gene>
    <name evidence="3" type="ORF">MKZ38_008978</name>
</gene>
<keyword evidence="2" id="KW-0472">Membrane</keyword>
<accession>A0AAD5RTX8</accession>
<feature type="region of interest" description="Disordered" evidence="1">
    <location>
        <begin position="158"/>
        <end position="180"/>
    </location>
</feature>
<feature type="compositionally biased region" description="Low complexity" evidence="1">
    <location>
        <begin position="162"/>
        <end position="172"/>
    </location>
</feature>
<evidence type="ECO:0000256" key="1">
    <source>
        <dbReference type="SAM" id="MobiDB-lite"/>
    </source>
</evidence>
<protein>
    <submittedName>
        <fullName evidence="3">Uncharacterized protein</fullName>
    </submittedName>
</protein>
<feature type="transmembrane region" description="Helical" evidence="2">
    <location>
        <begin position="6"/>
        <end position="28"/>
    </location>
</feature>
<proteinExistence type="predicted"/>
<reference evidence="3" key="1">
    <citation type="submission" date="2022-07" db="EMBL/GenBank/DDBJ databases">
        <title>Draft genome sequence of Zalerion maritima ATCC 34329, a (micro)plastics degrading marine fungus.</title>
        <authorList>
            <person name="Paco A."/>
            <person name="Goncalves M.F.M."/>
            <person name="Rocha-Santos T.A.P."/>
            <person name="Alves A."/>
        </authorList>
    </citation>
    <scope>NUCLEOTIDE SEQUENCE</scope>
    <source>
        <strain evidence="3">ATCC 34329</strain>
    </source>
</reference>
<organism evidence="3 4">
    <name type="scientific">Zalerion maritima</name>
    <dbReference type="NCBI Taxonomy" id="339359"/>
    <lineage>
        <taxon>Eukaryota</taxon>
        <taxon>Fungi</taxon>
        <taxon>Dikarya</taxon>
        <taxon>Ascomycota</taxon>
        <taxon>Pezizomycotina</taxon>
        <taxon>Sordariomycetes</taxon>
        <taxon>Lulworthiomycetidae</taxon>
        <taxon>Lulworthiales</taxon>
        <taxon>Lulworthiaceae</taxon>
        <taxon>Zalerion</taxon>
    </lineage>
</organism>
<evidence type="ECO:0000313" key="3">
    <source>
        <dbReference type="EMBL" id="KAJ2904046.1"/>
    </source>
</evidence>
<dbReference type="AlphaFoldDB" id="A0AAD5RTX8"/>